<protein>
    <submittedName>
        <fullName evidence="2">Haus augmin-like complex subunit 6</fullName>
    </submittedName>
</protein>
<proteinExistence type="predicted"/>
<evidence type="ECO:0000256" key="1">
    <source>
        <dbReference type="SAM" id="MobiDB-lite"/>
    </source>
</evidence>
<keyword evidence="3" id="KW-1185">Reference proteome</keyword>
<comment type="caution">
    <text evidence="2">The sequence shown here is derived from an EMBL/GenBank/DDBJ whole genome shotgun (WGS) entry which is preliminary data.</text>
</comment>
<feature type="compositionally biased region" description="Low complexity" evidence="1">
    <location>
        <begin position="42"/>
        <end position="52"/>
    </location>
</feature>
<dbReference type="EMBL" id="LXQA010081369">
    <property type="protein sequence ID" value="MCI11755.1"/>
    <property type="molecule type" value="Genomic_DNA"/>
</dbReference>
<feature type="non-terminal residue" evidence="2">
    <location>
        <position position="1"/>
    </location>
</feature>
<evidence type="ECO:0000313" key="3">
    <source>
        <dbReference type="Proteomes" id="UP000265520"/>
    </source>
</evidence>
<accession>A0A392PLI5</accession>
<dbReference type="Proteomes" id="UP000265520">
    <property type="component" value="Unassembled WGS sequence"/>
</dbReference>
<sequence>VLINQLKDVAPTIQKSISECTEKVNCLSSNLTPHLLNRHHSQSSSPIQAQSSGRMESSTDDVGELASRMSNVQLDKAAW</sequence>
<name>A0A392PLI5_9FABA</name>
<feature type="region of interest" description="Disordered" evidence="1">
    <location>
        <begin position="36"/>
        <end position="79"/>
    </location>
</feature>
<organism evidence="2 3">
    <name type="scientific">Trifolium medium</name>
    <dbReference type="NCBI Taxonomy" id="97028"/>
    <lineage>
        <taxon>Eukaryota</taxon>
        <taxon>Viridiplantae</taxon>
        <taxon>Streptophyta</taxon>
        <taxon>Embryophyta</taxon>
        <taxon>Tracheophyta</taxon>
        <taxon>Spermatophyta</taxon>
        <taxon>Magnoliopsida</taxon>
        <taxon>eudicotyledons</taxon>
        <taxon>Gunneridae</taxon>
        <taxon>Pentapetalae</taxon>
        <taxon>rosids</taxon>
        <taxon>fabids</taxon>
        <taxon>Fabales</taxon>
        <taxon>Fabaceae</taxon>
        <taxon>Papilionoideae</taxon>
        <taxon>50 kb inversion clade</taxon>
        <taxon>NPAAA clade</taxon>
        <taxon>Hologalegina</taxon>
        <taxon>IRL clade</taxon>
        <taxon>Trifolieae</taxon>
        <taxon>Trifolium</taxon>
    </lineage>
</organism>
<dbReference type="AlphaFoldDB" id="A0A392PLI5"/>
<reference evidence="2 3" key="1">
    <citation type="journal article" date="2018" name="Front. Plant Sci.">
        <title>Red Clover (Trifolium pratense) and Zigzag Clover (T. medium) - A Picture of Genomic Similarities and Differences.</title>
        <authorList>
            <person name="Dluhosova J."/>
            <person name="Istvanek J."/>
            <person name="Nedelnik J."/>
            <person name="Repkova J."/>
        </authorList>
    </citation>
    <scope>NUCLEOTIDE SEQUENCE [LARGE SCALE GENOMIC DNA]</scope>
    <source>
        <strain evidence="3">cv. 10/8</strain>
        <tissue evidence="2">Leaf</tissue>
    </source>
</reference>
<evidence type="ECO:0000313" key="2">
    <source>
        <dbReference type="EMBL" id="MCI11755.1"/>
    </source>
</evidence>